<comment type="caution">
    <text evidence="3">The sequence shown here is derived from an EMBL/GenBank/DDBJ whole genome shotgun (WGS) entry which is preliminary data.</text>
</comment>
<gene>
    <name evidence="3" type="ORF">DYI25_08630</name>
</gene>
<dbReference type="InterPro" id="IPR050266">
    <property type="entry name" value="AB_hydrolase_sf"/>
</dbReference>
<evidence type="ECO:0000313" key="3">
    <source>
        <dbReference type="EMBL" id="MBS8264499.1"/>
    </source>
</evidence>
<proteinExistence type="predicted"/>
<accession>A0A944CKK0</accession>
<dbReference type="GO" id="GO:0016787">
    <property type="term" value="F:hydrolase activity"/>
    <property type="evidence" value="ECO:0007669"/>
    <property type="project" value="UniProtKB-KW"/>
</dbReference>
<reference evidence="3 4" key="1">
    <citation type="journal article" date="2021" name="Microorganisms">
        <title>Bacterial Dimethylsulfoniopropionate Biosynthesis in the East China Sea.</title>
        <authorList>
            <person name="Liu J."/>
            <person name="Zhang Y."/>
            <person name="Liu J."/>
            <person name="Zhong H."/>
            <person name="Williams B.T."/>
            <person name="Zheng Y."/>
            <person name="Curson A.R.J."/>
            <person name="Sun C."/>
            <person name="Sun H."/>
            <person name="Song D."/>
            <person name="Wagner Mackenzie B."/>
            <person name="Bermejo Martinez A."/>
            <person name="Todd J.D."/>
            <person name="Zhang X.H."/>
        </authorList>
    </citation>
    <scope>NUCLEOTIDE SEQUENCE [LARGE SCALE GENOMIC DNA]</scope>
    <source>
        <strain evidence="3 4">ESS08</strain>
    </source>
</reference>
<organism evidence="3 4">
    <name type="scientific">Mesobacillus boroniphilus</name>
    <dbReference type="NCBI Taxonomy" id="308892"/>
    <lineage>
        <taxon>Bacteria</taxon>
        <taxon>Bacillati</taxon>
        <taxon>Bacillota</taxon>
        <taxon>Bacilli</taxon>
        <taxon>Bacillales</taxon>
        <taxon>Bacillaceae</taxon>
        <taxon>Mesobacillus</taxon>
    </lineage>
</organism>
<evidence type="ECO:0000259" key="2">
    <source>
        <dbReference type="Pfam" id="PF00561"/>
    </source>
</evidence>
<keyword evidence="4" id="KW-1185">Reference proteome</keyword>
<dbReference type="InterPro" id="IPR029058">
    <property type="entry name" value="AB_hydrolase_fold"/>
</dbReference>
<feature type="domain" description="AB hydrolase-1" evidence="2">
    <location>
        <begin position="21"/>
        <end position="136"/>
    </location>
</feature>
<dbReference type="PRINTS" id="PR00111">
    <property type="entry name" value="ABHYDROLASE"/>
</dbReference>
<dbReference type="PANTHER" id="PTHR43798">
    <property type="entry name" value="MONOACYLGLYCEROL LIPASE"/>
    <property type="match status" value="1"/>
</dbReference>
<evidence type="ECO:0000313" key="4">
    <source>
        <dbReference type="Proteomes" id="UP000761411"/>
    </source>
</evidence>
<dbReference type="GO" id="GO:0016020">
    <property type="term" value="C:membrane"/>
    <property type="evidence" value="ECO:0007669"/>
    <property type="project" value="TreeGrafter"/>
</dbReference>
<evidence type="ECO:0000256" key="1">
    <source>
        <dbReference type="ARBA" id="ARBA00022801"/>
    </source>
</evidence>
<dbReference type="AlphaFoldDB" id="A0A944CKK0"/>
<dbReference type="EMBL" id="QTKX01000001">
    <property type="protein sequence ID" value="MBS8264499.1"/>
    <property type="molecule type" value="Genomic_DNA"/>
</dbReference>
<dbReference type="RefSeq" id="WP_213367990.1">
    <property type="nucleotide sequence ID" value="NZ_QTKX01000001.1"/>
</dbReference>
<dbReference type="Proteomes" id="UP000761411">
    <property type="component" value="Unassembled WGS sequence"/>
</dbReference>
<dbReference type="InterPro" id="IPR000073">
    <property type="entry name" value="AB_hydrolase_1"/>
</dbReference>
<dbReference type="SUPFAM" id="SSF53474">
    <property type="entry name" value="alpha/beta-Hydrolases"/>
    <property type="match status" value="1"/>
</dbReference>
<name>A0A944CKK0_9BACI</name>
<keyword evidence="1 3" id="KW-0378">Hydrolase</keyword>
<dbReference type="Gene3D" id="3.40.50.1820">
    <property type="entry name" value="alpha/beta hydrolase"/>
    <property type="match status" value="1"/>
</dbReference>
<protein>
    <submittedName>
        <fullName evidence="3">Alpha/beta hydrolase</fullName>
    </submittedName>
</protein>
<sequence>MPRCKIEYGDLYFDEIGEGDPIIFLHPPGMGRKVFRFQKPLSEQYKVVFPDLSGHGESTALLKKVTIQKYAEEVLKLADFIGLKKVALCGYSSGGSIAQEFALTYPERTAAIILSGGFAEVNSPSLKYEHLMGMYLVKNSPKTLAKVIATAHTFEKNYRAELIEHMLKADLETWFHFYHESLNYSCIGRLKNLNVPLLLIYGSRDFINQHLRAYERELEDFNRTIIPKVSHQVPVKKWQEFNTEIAMFLEKQSAWR</sequence>
<dbReference type="PANTHER" id="PTHR43798:SF31">
    <property type="entry name" value="AB HYDROLASE SUPERFAMILY PROTEIN YCLE"/>
    <property type="match status" value="1"/>
</dbReference>
<dbReference type="Pfam" id="PF00561">
    <property type="entry name" value="Abhydrolase_1"/>
    <property type="match status" value="1"/>
</dbReference>